<evidence type="ECO:0000313" key="1">
    <source>
        <dbReference type="EMBL" id="MBB5071322.1"/>
    </source>
</evidence>
<name>A0A840NQB8_9PSEU</name>
<keyword evidence="2" id="KW-1185">Reference proteome</keyword>
<dbReference type="Proteomes" id="UP000580474">
    <property type="component" value="Unassembled WGS sequence"/>
</dbReference>
<protein>
    <submittedName>
        <fullName evidence="1">Uncharacterized protein</fullName>
    </submittedName>
</protein>
<accession>A0A840NQB8</accession>
<organism evidence="1 2">
    <name type="scientific">Saccharopolyspora gloriosae</name>
    <dbReference type="NCBI Taxonomy" id="455344"/>
    <lineage>
        <taxon>Bacteria</taxon>
        <taxon>Bacillati</taxon>
        <taxon>Actinomycetota</taxon>
        <taxon>Actinomycetes</taxon>
        <taxon>Pseudonocardiales</taxon>
        <taxon>Pseudonocardiaceae</taxon>
        <taxon>Saccharopolyspora</taxon>
    </lineage>
</organism>
<reference evidence="1 2" key="1">
    <citation type="submission" date="2020-08" db="EMBL/GenBank/DDBJ databases">
        <title>Sequencing the genomes of 1000 actinobacteria strains.</title>
        <authorList>
            <person name="Klenk H.-P."/>
        </authorList>
    </citation>
    <scope>NUCLEOTIDE SEQUENCE [LARGE SCALE GENOMIC DNA]</scope>
    <source>
        <strain evidence="1 2">DSM 45582</strain>
    </source>
</reference>
<dbReference type="RefSeq" id="WP_184481578.1">
    <property type="nucleotide sequence ID" value="NZ_JACHIV010000001.1"/>
</dbReference>
<proteinExistence type="predicted"/>
<evidence type="ECO:0000313" key="2">
    <source>
        <dbReference type="Proteomes" id="UP000580474"/>
    </source>
</evidence>
<dbReference type="AlphaFoldDB" id="A0A840NQB8"/>
<gene>
    <name evidence="1" type="ORF">BJ969_004410</name>
</gene>
<comment type="caution">
    <text evidence="1">The sequence shown here is derived from an EMBL/GenBank/DDBJ whole genome shotgun (WGS) entry which is preliminary data.</text>
</comment>
<dbReference type="EMBL" id="JACHIV010000001">
    <property type="protein sequence ID" value="MBB5071322.1"/>
    <property type="molecule type" value="Genomic_DNA"/>
</dbReference>
<sequence>MARVFMASERESLWHAVELRTGGPQPVARCGHVIRGRVHRRLGRPEKPRVVCGACSSGQGRQPEAATELVRFPR</sequence>